<dbReference type="PANTHER" id="PTHR21055">
    <property type="entry name" value="PROTEIN PHOSPHATASE 1 REGULATORY SUBUNIT 36"/>
    <property type="match status" value="1"/>
</dbReference>
<evidence type="ECO:0000313" key="2">
    <source>
        <dbReference type="EMBL" id="CAF0751464.1"/>
    </source>
</evidence>
<evidence type="ECO:0000313" key="3">
    <source>
        <dbReference type="Proteomes" id="UP000663879"/>
    </source>
</evidence>
<protein>
    <recommendedName>
        <fullName evidence="4">Protein phosphatase 1 regulatory subunit 36</fullName>
    </recommendedName>
</protein>
<gene>
    <name evidence="2" type="ORF">OXX778_LOCUS3939</name>
</gene>
<reference evidence="2" key="1">
    <citation type="submission" date="2021-02" db="EMBL/GenBank/DDBJ databases">
        <authorList>
            <person name="Nowell W R."/>
        </authorList>
    </citation>
    <scope>NUCLEOTIDE SEQUENCE</scope>
    <source>
        <strain evidence="2">Ploen Becks lab</strain>
    </source>
</reference>
<dbReference type="PANTHER" id="PTHR21055:SF3">
    <property type="entry name" value="PROTEIN PHOSPHATASE 1 REGULATORY SUBUNIT 36"/>
    <property type="match status" value="1"/>
</dbReference>
<dbReference type="AlphaFoldDB" id="A0A813PJ56"/>
<proteinExistence type="predicted"/>
<accession>A0A813PJ56</accession>
<dbReference type="GO" id="GO:0019902">
    <property type="term" value="F:phosphatase binding"/>
    <property type="evidence" value="ECO:0007669"/>
    <property type="project" value="InterPro"/>
</dbReference>
<comment type="caution">
    <text evidence="2">The sequence shown here is derived from an EMBL/GenBank/DDBJ whole genome shotgun (WGS) entry which is preliminary data.</text>
</comment>
<organism evidence="2 3">
    <name type="scientific">Brachionus calyciflorus</name>
    <dbReference type="NCBI Taxonomy" id="104777"/>
    <lineage>
        <taxon>Eukaryota</taxon>
        <taxon>Metazoa</taxon>
        <taxon>Spiralia</taxon>
        <taxon>Gnathifera</taxon>
        <taxon>Rotifera</taxon>
        <taxon>Eurotatoria</taxon>
        <taxon>Monogononta</taxon>
        <taxon>Pseudotrocha</taxon>
        <taxon>Ploima</taxon>
        <taxon>Brachionidae</taxon>
        <taxon>Brachionus</taxon>
    </lineage>
</organism>
<dbReference type="EMBL" id="CAJNOC010000370">
    <property type="protein sequence ID" value="CAF0751464.1"/>
    <property type="molecule type" value="Genomic_DNA"/>
</dbReference>
<keyword evidence="3" id="KW-1185">Reference proteome</keyword>
<dbReference type="Proteomes" id="UP000663879">
    <property type="component" value="Unassembled WGS sequence"/>
</dbReference>
<sequence length="442" mass="52152">MSANIRDKNEKDEFKEIPLGIKWEWDESKNCLIFKNLMLNDKKDFFDRSKKNTDEKIDLRSGVPRLVTQDREKYETTNEIRKPVNTIISINDVKNAALYMLSKRYYIPVEFERYCNDPKSKEAFEEYLLTLANYFYWFFEAIDSKILINPMCIERSQEEKKRIELAEKMILKTLKSLARCYCTIILGLGSEEYHHMNAGKNRVSSGFKDRGLYETLYPFCIFFVWITFKRRDYELIRTEIGRLLRSESFNSEIRVESILEEENRKPTTRITKRIPEKRLTDSKKKKSKEEIDAEKDAYKKAKDLILSQYAENKILLNEFKSKINKQSAAVVKTQRSPALVSILPRPEENSKHLFVRKGESLKKSSFSNNEEEEDDDDDDFVDLIKEIGLIGQPMKYYHEKTLAILGNSEEDREILKNNESQNQMENCSIHSKDPETSEENQE</sequence>
<evidence type="ECO:0008006" key="4">
    <source>
        <dbReference type="Google" id="ProtNLM"/>
    </source>
</evidence>
<feature type="compositionally biased region" description="Polar residues" evidence="1">
    <location>
        <begin position="417"/>
        <end position="429"/>
    </location>
</feature>
<evidence type="ECO:0000256" key="1">
    <source>
        <dbReference type="SAM" id="MobiDB-lite"/>
    </source>
</evidence>
<feature type="region of interest" description="Disordered" evidence="1">
    <location>
        <begin position="413"/>
        <end position="442"/>
    </location>
</feature>
<dbReference type="OrthoDB" id="6724830at2759"/>
<name>A0A813PJ56_9BILA</name>
<dbReference type="Pfam" id="PF14895">
    <property type="entry name" value="PPPI_inhib"/>
    <property type="match status" value="1"/>
</dbReference>
<dbReference type="InterPro" id="IPR026142">
    <property type="entry name" value="Pro_pase_1_reg_su_36"/>
</dbReference>